<sequence>MCRRDAVSILLPLVLLLGDQGVKSMEMLGRENHLTVPCAGFDKIFEGTKMCFEQRHKHLSGALGALVPQPMDPGVVRVILDFVPQELAELLQKDFEMMGFLTFRIVAARLHERGIEYTQSTKDLGSDLKEVTLSFSEEQEDALRLYGLAGGLRPIKSSPWDRDDFPMASKDSAPVFILAVVVTVTFSMRQRFADLMGFQVDPTVNPLDPLGLLDNMELLPV</sequence>
<dbReference type="EMBL" id="CAMXCT030000504">
    <property type="protein sequence ID" value="CAL4766981.1"/>
    <property type="molecule type" value="Genomic_DNA"/>
</dbReference>
<evidence type="ECO:0000313" key="2">
    <source>
        <dbReference type="EMBL" id="CAI3979669.1"/>
    </source>
</evidence>
<accession>A0A9P1FJP1</accession>
<keyword evidence="1" id="KW-0732">Signal</keyword>
<evidence type="ECO:0000313" key="3">
    <source>
        <dbReference type="EMBL" id="CAL4766981.1"/>
    </source>
</evidence>
<reference evidence="3 4" key="2">
    <citation type="submission" date="2024-05" db="EMBL/GenBank/DDBJ databases">
        <authorList>
            <person name="Chen Y."/>
            <person name="Shah S."/>
            <person name="Dougan E. K."/>
            <person name="Thang M."/>
            <person name="Chan C."/>
        </authorList>
    </citation>
    <scope>NUCLEOTIDE SEQUENCE [LARGE SCALE GENOMIC DNA]</scope>
</reference>
<protein>
    <submittedName>
        <fullName evidence="2">Uncharacterized protein</fullName>
    </submittedName>
</protein>
<keyword evidence="4" id="KW-1185">Reference proteome</keyword>
<feature type="signal peptide" evidence="1">
    <location>
        <begin position="1"/>
        <end position="24"/>
    </location>
</feature>
<evidence type="ECO:0000313" key="4">
    <source>
        <dbReference type="Proteomes" id="UP001152797"/>
    </source>
</evidence>
<dbReference type="AlphaFoldDB" id="A0A9P1FJP1"/>
<name>A0A9P1FJP1_9DINO</name>
<feature type="chain" id="PRO_5043271974" evidence="1">
    <location>
        <begin position="25"/>
        <end position="221"/>
    </location>
</feature>
<proteinExistence type="predicted"/>
<dbReference type="EMBL" id="CAMXCT020000504">
    <property type="protein sequence ID" value="CAL1133044.1"/>
    <property type="molecule type" value="Genomic_DNA"/>
</dbReference>
<dbReference type="Proteomes" id="UP001152797">
    <property type="component" value="Unassembled WGS sequence"/>
</dbReference>
<comment type="caution">
    <text evidence="2">The sequence shown here is derived from an EMBL/GenBank/DDBJ whole genome shotgun (WGS) entry which is preliminary data.</text>
</comment>
<gene>
    <name evidence="2" type="ORF">C1SCF055_LOCUS7606</name>
</gene>
<reference evidence="2" key="1">
    <citation type="submission" date="2022-10" db="EMBL/GenBank/DDBJ databases">
        <authorList>
            <person name="Chen Y."/>
            <person name="Dougan E. K."/>
            <person name="Chan C."/>
            <person name="Rhodes N."/>
            <person name="Thang M."/>
        </authorList>
    </citation>
    <scope>NUCLEOTIDE SEQUENCE</scope>
</reference>
<evidence type="ECO:0000256" key="1">
    <source>
        <dbReference type="SAM" id="SignalP"/>
    </source>
</evidence>
<organism evidence="2">
    <name type="scientific">Cladocopium goreaui</name>
    <dbReference type="NCBI Taxonomy" id="2562237"/>
    <lineage>
        <taxon>Eukaryota</taxon>
        <taxon>Sar</taxon>
        <taxon>Alveolata</taxon>
        <taxon>Dinophyceae</taxon>
        <taxon>Suessiales</taxon>
        <taxon>Symbiodiniaceae</taxon>
        <taxon>Cladocopium</taxon>
    </lineage>
</organism>
<dbReference type="EMBL" id="CAMXCT010000504">
    <property type="protein sequence ID" value="CAI3979669.1"/>
    <property type="molecule type" value="Genomic_DNA"/>
</dbReference>